<keyword evidence="2" id="KW-0378">Hydrolase</keyword>
<comment type="caution">
    <text evidence="2">The sequence shown here is derived from an EMBL/GenBank/DDBJ whole genome shotgun (WGS) entry which is preliminary data.</text>
</comment>
<feature type="domain" description="Amidohydrolase-related" evidence="1">
    <location>
        <begin position="55"/>
        <end position="358"/>
    </location>
</feature>
<dbReference type="InterPro" id="IPR032466">
    <property type="entry name" value="Metal_Hydrolase"/>
</dbReference>
<evidence type="ECO:0000313" key="3">
    <source>
        <dbReference type="Proteomes" id="UP000267081"/>
    </source>
</evidence>
<dbReference type="SUPFAM" id="SSF51556">
    <property type="entry name" value="Metallo-dependent hydrolases"/>
    <property type="match status" value="1"/>
</dbReference>
<dbReference type="AlphaFoldDB" id="A0A427T4P4"/>
<dbReference type="InterPro" id="IPR006680">
    <property type="entry name" value="Amidohydro-rel"/>
</dbReference>
<proteinExistence type="predicted"/>
<gene>
    <name evidence="2" type="ORF">EIY87_30130</name>
</gene>
<accession>A0A427T4P4</accession>
<dbReference type="Proteomes" id="UP000267081">
    <property type="component" value="Unassembled WGS sequence"/>
</dbReference>
<dbReference type="Gene3D" id="3.20.20.140">
    <property type="entry name" value="Metal-dependent hydrolases"/>
    <property type="match status" value="1"/>
</dbReference>
<dbReference type="Pfam" id="PF01979">
    <property type="entry name" value="Amidohydro_1"/>
    <property type="match status" value="1"/>
</dbReference>
<dbReference type="InterPro" id="IPR051781">
    <property type="entry name" value="Metallo-dep_Hydrolase"/>
</dbReference>
<dbReference type="GO" id="GO:0016810">
    <property type="term" value="F:hydrolase activity, acting on carbon-nitrogen (but not peptide) bonds"/>
    <property type="evidence" value="ECO:0007669"/>
    <property type="project" value="InterPro"/>
</dbReference>
<reference evidence="2 3" key="1">
    <citation type="submission" date="2018-12" db="EMBL/GenBank/DDBJ databases">
        <title>Amycolatopsis eburnea sp. nov. actinomycete associate with arbuscular mycorrhiza fungal spore.</title>
        <authorList>
            <person name="Lumyong S."/>
            <person name="Chaiya L."/>
        </authorList>
    </citation>
    <scope>NUCLEOTIDE SEQUENCE [LARGE SCALE GENOMIC DNA]</scope>
    <source>
        <strain evidence="2 3">GLM-1</strain>
    </source>
</reference>
<dbReference type="PANTHER" id="PTHR43135:SF4">
    <property type="entry name" value="AMIDOHYDROLASE-RELATED DOMAIN-CONTAINING PROTEIN"/>
    <property type="match status" value="1"/>
</dbReference>
<sequence>MRLRPAAYAGTFGVVIVRIRGYALPHGEYADLYADGDRWTTDPVPGATLVAEGWLVPGLVDAHTHPGATEPGQPMDGDVLREQLHQHVDAGVTLIRSPGLPGEPPPWFGEDPDVPRARHAGPWLAQHGQFFDGWGRRADHAELPALAAAQAARTGWAKIVADWRVGDSAVPADVLAAVVREVHAVGGRVAVHSQHPEGGAAAVAAGVDSLEHGMCLDPDLLARMAAHGTALTPTLSVITAGRARAEGWPDGPKRSWYLSGARGHATLTAAAAEAGVRVLAGTDSLPHGGILAEVRALAAAGVRPHDALAAASWSAREYLGLRGLEPGAPADAVVYARDPREDLGQLAAPVAVVLRGRCVRHNRAPELVG</sequence>
<dbReference type="PANTHER" id="PTHR43135">
    <property type="entry name" value="ALPHA-D-RIBOSE 1-METHYLPHOSPHONATE 5-TRIPHOSPHATE DIPHOSPHATASE"/>
    <property type="match status" value="1"/>
</dbReference>
<organism evidence="2 3">
    <name type="scientific">Amycolatopsis eburnea</name>
    <dbReference type="NCBI Taxonomy" id="2267691"/>
    <lineage>
        <taxon>Bacteria</taxon>
        <taxon>Bacillati</taxon>
        <taxon>Actinomycetota</taxon>
        <taxon>Actinomycetes</taxon>
        <taxon>Pseudonocardiales</taxon>
        <taxon>Pseudonocardiaceae</taxon>
        <taxon>Amycolatopsis</taxon>
    </lineage>
</organism>
<dbReference type="Gene3D" id="2.30.40.10">
    <property type="entry name" value="Urease, subunit C, domain 1"/>
    <property type="match status" value="1"/>
</dbReference>
<evidence type="ECO:0000313" key="2">
    <source>
        <dbReference type="EMBL" id="RSD13929.1"/>
    </source>
</evidence>
<keyword evidence="3" id="KW-1185">Reference proteome</keyword>
<protein>
    <submittedName>
        <fullName evidence="2">Amidohydrolase</fullName>
    </submittedName>
</protein>
<dbReference type="EMBL" id="RSEC01000058">
    <property type="protein sequence ID" value="RSD13929.1"/>
    <property type="molecule type" value="Genomic_DNA"/>
</dbReference>
<dbReference type="OrthoDB" id="3451205at2"/>
<name>A0A427T4P4_9PSEU</name>
<dbReference type="InterPro" id="IPR011059">
    <property type="entry name" value="Metal-dep_hydrolase_composite"/>
</dbReference>
<evidence type="ECO:0000259" key="1">
    <source>
        <dbReference type="Pfam" id="PF01979"/>
    </source>
</evidence>